<gene>
    <name evidence="2" type="ordered locus">HF1_04940</name>
</gene>
<dbReference type="EMBL" id="FR773153">
    <property type="protein sequence ID" value="CBY92502.1"/>
    <property type="molecule type" value="Genomic_DNA"/>
</dbReference>
<organism evidence="2 3">
    <name type="scientific">Mycoplasma haemofelis (strain Langford 1)</name>
    <name type="common">Haemobartonella felis</name>
    <dbReference type="NCBI Taxonomy" id="941640"/>
    <lineage>
        <taxon>Bacteria</taxon>
        <taxon>Bacillati</taxon>
        <taxon>Mycoplasmatota</taxon>
        <taxon>Mollicutes</taxon>
        <taxon>Mycoplasmataceae</taxon>
        <taxon>Mycoplasma</taxon>
    </lineage>
</organism>
<dbReference type="HOGENOM" id="CLU_098620_0_0_14"/>
<dbReference type="KEGG" id="mha:HF1_04940"/>
<evidence type="ECO:0000256" key="1">
    <source>
        <dbReference type="SAM" id="MobiDB-lite"/>
    </source>
</evidence>
<dbReference type="OrthoDB" id="9802426at2"/>
<dbReference type="AlphaFoldDB" id="E8ZH81"/>
<reference evidence="2 3" key="1">
    <citation type="journal article" date="2011" name="J. Bacteriol.">
        <title>Complete genome sequence of Mycoplasma haemofelis, a hemotropic mycoplasma.</title>
        <authorList>
            <person name="Barker E.N."/>
            <person name="Helps C.R."/>
            <person name="Peters I.R."/>
            <person name="Darby A.C."/>
            <person name="Radford A.D."/>
            <person name="Tasker S."/>
        </authorList>
    </citation>
    <scope>NUCLEOTIDE SEQUENCE [LARGE SCALE GENOMIC DNA]</scope>
    <source>
        <strain evidence="2 3">Langford 1</strain>
    </source>
</reference>
<protein>
    <submittedName>
        <fullName evidence="2">Uncharacterized protein</fullName>
    </submittedName>
</protein>
<name>E8ZH81_MYCHL</name>
<feature type="compositionally biased region" description="Polar residues" evidence="1">
    <location>
        <begin position="169"/>
        <end position="179"/>
    </location>
</feature>
<proteinExistence type="predicted"/>
<evidence type="ECO:0000313" key="2">
    <source>
        <dbReference type="EMBL" id="CBY92502.1"/>
    </source>
</evidence>
<keyword evidence="3" id="KW-1185">Reference proteome</keyword>
<accession>E8ZH81</accession>
<feature type="region of interest" description="Disordered" evidence="1">
    <location>
        <begin position="148"/>
        <end position="188"/>
    </location>
</feature>
<sequence length="213" mass="24296">MNTAFKASIATLSAGGTAAAGGYAWHSSQLSKLSDLIASDSEVTQLTMESSTEDWKDAWKEYKTKNNLWKLSDYETHKSEDTAPQSFKNLCLSKSHEKVKGTQNDDFQNFKKWCSRKFTISELMQQQGITLLNKQSAEGDWKPAWKKYKDNPLNKQNSNAAAKDAWETSDWTSQNSQDAPSDKFKDKCEEKSKIKVVNRDHETYKQVLDWCTK</sequence>
<dbReference type="Proteomes" id="UP000008637">
    <property type="component" value="Chromosome"/>
</dbReference>
<evidence type="ECO:0000313" key="3">
    <source>
        <dbReference type="Proteomes" id="UP000008637"/>
    </source>
</evidence>